<dbReference type="InterPro" id="IPR008928">
    <property type="entry name" value="6-hairpin_glycosidase_sf"/>
</dbReference>
<feature type="region of interest" description="Disordered" evidence="2">
    <location>
        <begin position="380"/>
        <end position="400"/>
    </location>
</feature>
<reference evidence="7" key="2">
    <citation type="submission" date="2021-08" db="EMBL/GenBank/DDBJ databases">
        <authorList>
            <person name="Gostincar C."/>
            <person name="Sun X."/>
            <person name="Song Z."/>
            <person name="Gunde-Cimerman N."/>
        </authorList>
    </citation>
    <scope>NUCLEOTIDE SEQUENCE</scope>
    <source>
        <strain evidence="7">EXF-9911</strain>
    </source>
</reference>
<feature type="domain" description="Glutaminase A central" evidence="5">
    <location>
        <begin position="440"/>
        <end position="796"/>
    </location>
</feature>
<dbReference type="Pfam" id="PF16335">
    <property type="entry name" value="GtaA_6_Hairpin"/>
    <property type="match status" value="1"/>
</dbReference>
<dbReference type="InterPro" id="IPR012341">
    <property type="entry name" value="6hp_glycosidase-like_sf"/>
</dbReference>
<dbReference type="Proteomes" id="UP000779574">
    <property type="component" value="Unassembled WGS sequence"/>
</dbReference>
<evidence type="ECO:0000259" key="6">
    <source>
        <dbReference type="Pfam" id="PF17168"/>
    </source>
</evidence>
<reference evidence="7" key="1">
    <citation type="journal article" date="2021" name="J Fungi (Basel)">
        <title>Virulence traits and population genomics of the black yeast Aureobasidium melanogenum.</title>
        <authorList>
            <person name="Cernosa A."/>
            <person name="Sun X."/>
            <person name="Gostincar C."/>
            <person name="Fang C."/>
            <person name="Gunde-Cimerman N."/>
            <person name="Song Z."/>
        </authorList>
    </citation>
    <scope>NUCLEOTIDE SEQUENCE</scope>
    <source>
        <strain evidence="7">EXF-9911</strain>
    </source>
</reference>
<feature type="signal peptide" evidence="3">
    <location>
        <begin position="1"/>
        <end position="23"/>
    </location>
</feature>
<dbReference type="SUPFAM" id="SSF111321">
    <property type="entry name" value="AF1104-like"/>
    <property type="match status" value="1"/>
</dbReference>
<dbReference type="Pfam" id="PF01937">
    <property type="entry name" value="ARMT1-like_dom"/>
    <property type="match status" value="1"/>
</dbReference>
<name>A0A9P8EDR1_AURME</name>
<feature type="chain" id="PRO_5040308540" evidence="3">
    <location>
        <begin position="24"/>
        <end position="1442"/>
    </location>
</feature>
<evidence type="ECO:0000256" key="1">
    <source>
        <dbReference type="ARBA" id="ARBA00001967"/>
    </source>
</evidence>
<dbReference type="InterPro" id="IPR032514">
    <property type="entry name" value="GtaA_central"/>
</dbReference>
<gene>
    <name evidence="7" type="ORF">KCU76_g10145</name>
</gene>
<proteinExistence type="predicted"/>
<dbReference type="Gene3D" id="1.50.10.10">
    <property type="match status" value="1"/>
</dbReference>
<evidence type="ECO:0000259" key="5">
    <source>
        <dbReference type="Pfam" id="PF16335"/>
    </source>
</evidence>
<dbReference type="GO" id="GO:0005975">
    <property type="term" value="P:carbohydrate metabolic process"/>
    <property type="evidence" value="ECO:0007669"/>
    <property type="project" value="InterPro"/>
</dbReference>
<dbReference type="FunFam" id="1.20.930.60:FF:000002">
    <property type="entry name" value="Protein-glutamate O-methyltransferase C1393.13"/>
    <property type="match status" value="1"/>
</dbReference>
<comment type="cofactor">
    <cofactor evidence="1">
        <name>Ni(2+)</name>
        <dbReference type="ChEBI" id="CHEBI:49786"/>
    </cofactor>
</comment>
<accession>A0A9P8EDR1</accession>
<evidence type="ECO:0000259" key="4">
    <source>
        <dbReference type="Pfam" id="PF01937"/>
    </source>
</evidence>
<keyword evidence="3" id="KW-0732">Signal</keyword>
<dbReference type="PANTHER" id="PTHR31987">
    <property type="entry name" value="GLUTAMINASE A-RELATED"/>
    <property type="match status" value="1"/>
</dbReference>
<feature type="domain" description="Damage-control phosphatase ARMT1-like metal-binding" evidence="4">
    <location>
        <begin position="833"/>
        <end position="1256"/>
    </location>
</feature>
<dbReference type="EMBL" id="JAHFXF010000441">
    <property type="protein sequence ID" value="KAG9687692.1"/>
    <property type="molecule type" value="Genomic_DNA"/>
</dbReference>
<evidence type="ECO:0000256" key="3">
    <source>
        <dbReference type="SAM" id="SignalP"/>
    </source>
</evidence>
<feature type="region of interest" description="Disordered" evidence="2">
    <location>
        <begin position="1380"/>
        <end position="1442"/>
    </location>
</feature>
<dbReference type="InterPro" id="IPR036075">
    <property type="entry name" value="ARMT-1-like_metal-bd_sf"/>
</dbReference>
<dbReference type="Gene3D" id="1.20.930.60">
    <property type="match status" value="1"/>
</dbReference>
<dbReference type="PANTHER" id="PTHR31987:SF1">
    <property type="entry name" value="GLUTAMINASE A"/>
    <property type="match status" value="1"/>
</dbReference>
<feature type="domain" description="Glutaminase A N-terminal" evidence="6">
    <location>
        <begin position="127"/>
        <end position="370"/>
    </location>
</feature>
<sequence>MLVSSIAMARVLLFAVLVLTAWAQDPYTQNYDSNRHKDPSYSPVRPPAIPLAVRSPYTSIWTSTANNGTLNTNGAMFWPGNAAGWEGIIVVDQVAYEYLGTGLQSLPPLKNIKTASQLAVSYDSQYSNFTIRAGPVDLVASFFSPVIPQDLCRTSVPLSYLEVSFHSTDNQVHDVQLYSDVNAGWISPETNTTVNWNLFEGASAVNGSGNATGHPSAVYSWVLTQETQYEFGEQADFPQWGNFTYSSSPGQAQNFSFQSGYSLDLRYNYVTSFGLTDIVDSDYRGAQSKEPVFAFVHDFGSATSGSTLYTIGTVQRNVIRFLTSNGLVPLQAWWTECYGDNLFDLIEFHYNDFATSQAKGADFEAQLKADVQAYYSTTPGPIYSNSTPSPPPSYANASGEEDHGIDQYGQAYIYDSSNGYGFLDPNNFSGIAVPDVSEAESYYAIVALSARQVMGAYVLTVPPNLQYGNLSSIVPGEPLLFQKEISSDGNVNTVDVVFPALPFYLYANPQMLKLVLNPLLYNQENGFYPNGYSMHDLGTHFPNATGHVEGNDEYMPVEESGNMLLMAYAYFKFTGDASFLSQNYAKFRQWASYVTQYSLIPEAQLSTDDFAGTLANQTNLAIKGIVGLKAMSFISEAVGDLSAAANYSATASAYYTQWEQFAVDPSGTHTMLAYQSRASFGLLYNTYPDKLLNLGIVPQSLYDMQSEWYPTISQVFGVQLDSRHTYTKSDWEMWTAATCSPETRRLFVNSLAYWLNNTSTGLPFGDLFDTVGTGGYPVGGPTFIARPVVGGHYSLLALLKTGQNSQTGTRPGGFPQNTLYQTSDKTSFAYISARDRWPVILTGAIDDLHKAVGKTEDSEKQTEGKNIVSELAKLKYEMQHDRQLTPLADDGQGDIEGYNKELEQLGNPKWFSVPWLFSECYLYRRMSTLFKLSTHWKNYDVFNKQKMSTFRSSRPAVLELASRYNELTKQLSSKSASSQSDEERVAAEKILFTEMCEICLWGNATDLSLLTNLTYEDIQKLQGSKARKAAEKNIIANDFDAAFELLHAAKSQGTKERRVDIILDNAGFELFVDVILAGYLLQAGLATTVVLHPKNIPWFVSDVVPKDFSDLLTVLVNAKDFYESPSEDDEAKGVTPSKLSEQESTDLQQLFQNWSELYAEGKIVLRPNRFWTEAGSYWRLPGTAEALFEDLKTSELVIFKGDLNYRKLTGDAAWDPTTPFTTAIGPLGPGSGMRTLALRTCKADVVVGLPQGEDERLRNTENGGGDSGARKWAWSGKYAVVQLCDGRECTYDKVMVNGMGVRIEIVNEKDLAYKMQMYLRDDGRTREGELVTPDDPAAAPQAAAVAASAPGGVYDPSLPTTPLHLWRDFTGPLASTPINASGTPFPWTPRASDGLSLALRQPPSSGGTKDDGNEEKDDDNDEDEEEGNSQTANDKKASWRKH</sequence>
<evidence type="ECO:0000313" key="7">
    <source>
        <dbReference type="EMBL" id="KAG9687692.1"/>
    </source>
</evidence>
<dbReference type="InterPro" id="IPR033433">
    <property type="entry name" value="GtaA_N"/>
</dbReference>
<feature type="compositionally biased region" description="Acidic residues" evidence="2">
    <location>
        <begin position="1412"/>
        <end position="1427"/>
    </location>
</feature>
<dbReference type="Gene3D" id="3.40.50.10880">
    <property type="entry name" value="Uncharacterised protein PF01937, DUF89, domain 3"/>
    <property type="match status" value="1"/>
</dbReference>
<dbReference type="GO" id="GO:0003824">
    <property type="term" value="F:catalytic activity"/>
    <property type="evidence" value="ECO:0007669"/>
    <property type="project" value="UniProtKB-ARBA"/>
</dbReference>
<protein>
    <submittedName>
        <fullName evidence="7">DUF1793-domain-containing protein</fullName>
    </submittedName>
</protein>
<feature type="non-terminal residue" evidence="7">
    <location>
        <position position="1442"/>
    </location>
</feature>
<dbReference type="SUPFAM" id="SSF48208">
    <property type="entry name" value="Six-hairpin glycosidases"/>
    <property type="match status" value="1"/>
</dbReference>
<feature type="compositionally biased region" description="Basic and acidic residues" evidence="2">
    <location>
        <begin position="1433"/>
        <end position="1442"/>
    </location>
</feature>
<feature type="region of interest" description="Disordered" evidence="2">
    <location>
        <begin position="1124"/>
        <end position="1143"/>
    </location>
</feature>
<dbReference type="InterPro" id="IPR002791">
    <property type="entry name" value="ARMT1-like_metal-bd"/>
</dbReference>
<evidence type="ECO:0000256" key="2">
    <source>
        <dbReference type="SAM" id="MobiDB-lite"/>
    </source>
</evidence>
<organism evidence="7 8">
    <name type="scientific">Aureobasidium melanogenum</name>
    <name type="common">Aureobasidium pullulans var. melanogenum</name>
    <dbReference type="NCBI Taxonomy" id="46634"/>
    <lineage>
        <taxon>Eukaryota</taxon>
        <taxon>Fungi</taxon>
        <taxon>Dikarya</taxon>
        <taxon>Ascomycota</taxon>
        <taxon>Pezizomycotina</taxon>
        <taxon>Dothideomycetes</taxon>
        <taxon>Dothideomycetidae</taxon>
        <taxon>Dothideales</taxon>
        <taxon>Saccotheciaceae</taxon>
        <taxon>Aureobasidium</taxon>
    </lineage>
</organism>
<dbReference type="InterPro" id="IPR052743">
    <property type="entry name" value="Glutaminase_GtaA"/>
</dbReference>
<evidence type="ECO:0000313" key="8">
    <source>
        <dbReference type="Proteomes" id="UP000779574"/>
    </source>
</evidence>
<comment type="caution">
    <text evidence="7">The sequence shown here is derived from an EMBL/GenBank/DDBJ whole genome shotgun (WGS) entry which is preliminary data.</text>
</comment>
<dbReference type="Pfam" id="PF17168">
    <property type="entry name" value="DUF5127"/>
    <property type="match status" value="1"/>
</dbReference>
<dbReference type="OrthoDB" id="541375at2759"/>